<keyword evidence="5" id="KW-1133">Transmembrane helix</keyword>
<keyword evidence="3" id="KW-1003">Cell membrane</keyword>
<comment type="subcellular location">
    <subcellularLocation>
        <location evidence="1">Cell membrane</location>
        <topology evidence="1">Multi-pass membrane protein</topology>
    </subcellularLocation>
</comment>
<keyword evidence="7" id="KW-1185">Reference proteome</keyword>
<evidence type="ECO:0000256" key="2">
    <source>
        <dbReference type="ARBA" id="ARBA00022448"/>
    </source>
</evidence>
<dbReference type="InterPro" id="IPR051084">
    <property type="entry name" value="H+-coupled_symporters"/>
</dbReference>
<dbReference type="AlphaFoldDB" id="A0A7W4IU87"/>
<keyword evidence="5" id="KW-0812">Transmembrane</keyword>
<evidence type="ECO:0000313" key="7">
    <source>
        <dbReference type="Proteomes" id="UP000559860"/>
    </source>
</evidence>
<reference evidence="6 7" key="1">
    <citation type="submission" date="2020-04" db="EMBL/GenBank/DDBJ databases">
        <title>Description of novel Gluconacetobacter.</title>
        <authorList>
            <person name="Sombolestani A."/>
        </authorList>
    </citation>
    <scope>NUCLEOTIDE SEQUENCE [LARGE SCALE GENOMIC DNA]</scope>
    <source>
        <strain evidence="6 7">LMG 27801</strain>
    </source>
</reference>
<evidence type="ECO:0000256" key="1">
    <source>
        <dbReference type="ARBA" id="ARBA00004651"/>
    </source>
</evidence>
<feature type="transmembrane region" description="Helical" evidence="5">
    <location>
        <begin position="107"/>
        <end position="129"/>
    </location>
</feature>
<dbReference type="PANTHER" id="PTHR43528:SF8">
    <property type="entry name" value="BLR0239 PROTEIN"/>
    <property type="match status" value="1"/>
</dbReference>
<dbReference type="GO" id="GO:0015293">
    <property type="term" value="F:symporter activity"/>
    <property type="evidence" value="ECO:0007669"/>
    <property type="project" value="UniProtKB-KW"/>
</dbReference>
<dbReference type="InterPro" id="IPR036259">
    <property type="entry name" value="MFS_trans_sf"/>
</dbReference>
<dbReference type="RefSeq" id="WP_182986675.1">
    <property type="nucleotide sequence ID" value="NZ_JABEQD010000008.1"/>
</dbReference>
<keyword evidence="2" id="KW-0813">Transport</keyword>
<dbReference type="PANTHER" id="PTHR43528">
    <property type="entry name" value="ALPHA-KETOGLUTARATE PERMEASE"/>
    <property type="match status" value="1"/>
</dbReference>
<proteinExistence type="predicted"/>
<evidence type="ECO:0000256" key="3">
    <source>
        <dbReference type="ARBA" id="ARBA00022475"/>
    </source>
</evidence>
<dbReference type="SUPFAM" id="SSF103473">
    <property type="entry name" value="MFS general substrate transporter"/>
    <property type="match status" value="1"/>
</dbReference>
<dbReference type="EMBL" id="JABEQD010000008">
    <property type="protein sequence ID" value="MBB2169156.1"/>
    <property type="molecule type" value="Genomic_DNA"/>
</dbReference>
<evidence type="ECO:0000256" key="4">
    <source>
        <dbReference type="ARBA" id="ARBA00022847"/>
    </source>
</evidence>
<feature type="transmembrane region" description="Helical" evidence="5">
    <location>
        <begin position="47"/>
        <end position="68"/>
    </location>
</feature>
<dbReference type="GO" id="GO:0005886">
    <property type="term" value="C:plasma membrane"/>
    <property type="evidence" value="ECO:0007669"/>
    <property type="project" value="UniProtKB-SubCell"/>
</dbReference>
<name>A0A7W4IU87_9PROT</name>
<keyword evidence="5" id="KW-0472">Membrane</keyword>
<comment type="caution">
    <text evidence="6">The sequence shown here is derived from an EMBL/GenBank/DDBJ whole genome shotgun (WGS) entry which is preliminary data.</text>
</comment>
<organism evidence="6 7">
    <name type="scientific">Gluconacetobacter aggeris</name>
    <dbReference type="NCBI Taxonomy" id="1286186"/>
    <lineage>
        <taxon>Bacteria</taxon>
        <taxon>Pseudomonadati</taxon>
        <taxon>Pseudomonadota</taxon>
        <taxon>Alphaproteobacteria</taxon>
        <taxon>Acetobacterales</taxon>
        <taxon>Acetobacteraceae</taxon>
        <taxon>Gluconacetobacter</taxon>
    </lineage>
</organism>
<evidence type="ECO:0000313" key="6">
    <source>
        <dbReference type="EMBL" id="MBB2169156.1"/>
    </source>
</evidence>
<keyword evidence="4" id="KW-0769">Symport</keyword>
<dbReference type="Proteomes" id="UP000559860">
    <property type="component" value="Unassembled WGS sequence"/>
</dbReference>
<evidence type="ECO:0008006" key="8">
    <source>
        <dbReference type="Google" id="ProtNLM"/>
    </source>
</evidence>
<gene>
    <name evidence="6" type="ORF">HLH36_12440</name>
</gene>
<protein>
    <recommendedName>
        <fullName evidence="8">MFS transporter</fullName>
    </recommendedName>
</protein>
<sequence length="149" mass="15714">MTIVIMGHPDIFALFRGYFPKAHYLSTTDQPVWHAEPSVGRLLITQFSLAVFCGLFFGAYSTVVAEVFEPGSRTTVLATVHNMTVMLVGGTSQATVTWLLAATGSALASGLYVAGALLVATAGAGWLAAERHPARRMAAPAPEQAALHV</sequence>
<feature type="transmembrane region" description="Helical" evidence="5">
    <location>
        <begin position="80"/>
        <end position="101"/>
    </location>
</feature>
<accession>A0A7W4IU87</accession>
<evidence type="ECO:0000256" key="5">
    <source>
        <dbReference type="SAM" id="Phobius"/>
    </source>
</evidence>